<dbReference type="PRINTS" id="PR00039">
    <property type="entry name" value="HTHLYSR"/>
</dbReference>
<dbReference type="Pfam" id="PF03466">
    <property type="entry name" value="LysR_substrate"/>
    <property type="match status" value="1"/>
</dbReference>
<evidence type="ECO:0000256" key="5">
    <source>
        <dbReference type="ARBA" id="ARBA00023163"/>
    </source>
</evidence>
<dbReference type="InterPro" id="IPR005119">
    <property type="entry name" value="LysR_subst-bd"/>
</dbReference>
<feature type="domain" description="HTH lysR-type" evidence="6">
    <location>
        <begin position="1"/>
        <end position="59"/>
    </location>
</feature>
<evidence type="ECO:0000313" key="8">
    <source>
        <dbReference type="Proteomes" id="UP001160334"/>
    </source>
</evidence>
<name>A0ABT6M5Z5_9NOCA</name>
<proteinExistence type="inferred from homology"/>
<reference evidence="7 8" key="1">
    <citation type="submission" date="2023-04" db="EMBL/GenBank/DDBJ databases">
        <title>Forest soil microbial communities from Buena Vista Peninsula, Colon Province, Panama.</title>
        <authorList>
            <person name="Bouskill N."/>
        </authorList>
    </citation>
    <scope>NUCLEOTIDE SEQUENCE [LARGE SCALE GENOMIC DNA]</scope>
    <source>
        <strain evidence="7 8">CFH S0262</strain>
    </source>
</reference>
<dbReference type="EMBL" id="JARXVC010000002">
    <property type="protein sequence ID" value="MDH6279720.1"/>
    <property type="molecule type" value="Genomic_DNA"/>
</dbReference>
<accession>A0ABT6M5Z5</accession>
<evidence type="ECO:0000256" key="4">
    <source>
        <dbReference type="ARBA" id="ARBA00023159"/>
    </source>
</evidence>
<dbReference type="Gene3D" id="3.40.190.10">
    <property type="entry name" value="Periplasmic binding protein-like II"/>
    <property type="match status" value="2"/>
</dbReference>
<gene>
    <name evidence="7" type="ORF">M2280_000929</name>
</gene>
<dbReference type="RefSeq" id="WP_280759102.1">
    <property type="nucleotide sequence ID" value="NZ_JARXVC010000002.1"/>
</dbReference>
<keyword evidence="8" id="KW-1185">Reference proteome</keyword>
<keyword evidence="2" id="KW-0805">Transcription regulation</keyword>
<dbReference type="Pfam" id="PF00126">
    <property type="entry name" value="HTH_1"/>
    <property type="match status" value="1"/>
</dbReference>
<dbReference type="PROSITE" id="PS50931">
    <property type="entry name" value="HTH_LYSR"/>
    <property type="match status" value="1"/>
</dbReference>
<dbReference type="Gene3D" id="1.10.10.10">
    <property type="entry name" value="Winged helix-like DNA-binding domain superfamily/Winged helix DNA-binding domain"/>
    <property type="match status" value="1"/>
</dbReference>
<keyword evidence="4" id="KW-0010">Activator</keyword>
<evidence type="ECO:0000256" key="1">
    <source>
        <dbReference type="ARBA" id="ARBA00009437"/>
    </source>
</evidence>
<dbReference type="SUPFAM" id="SSF53850">
    <property type="entry name" value="Periplasmic binding protein-like II"/>
    <property type="match status" value="1"/>
</dbReference>
<organism evidence="7 8">
    <name type="scientific">Prescottella agglutinans</name>
    <dbReference type="NCBI Taxonomy" id="1644129"/>
    <lineage>
        <taxon>Bacteria</taxon>
        <taxon>Bacillati</taxon>
        <taxon>Actinomycetota</taxon>
        <taxon>Actinomycetes</taxon>
        <taxon>Mycobacteriales</taxon>
        <taxon>Nocardiaceae</taxon>
        <taxon>Prescottella</taxon>
    </lineage>
</organism>
<dbReference type="InterPro" id="IPR036388">
    <property type="entry name" value="WH-like_DNA-bd_sf"/>
</dbReference>
<dbReference type="InterPro" id="IPR000847">
    <property type="entry name" value="LysR_HTH_N"/>
</dbReference>
<sequence>MLERVEIEAFLTLAEVLHFGRTAEKLHLSPGRISQTIKALENRIGASLFERTSRTVQLTATGSLLYDALRPAVDQVEHAVALATTAARGTRTRLHVGYSTPWCGDLVIAAGDALLEELAGADVSFEEIQLSDPLARLRSGTVDIQLSEFPVNEADIVTGPVVVVEPRALIVPAQHPFAKRTSVTLEDLAETRLVPIRGAAPAYWHSYHYPERTPSGTRIPHTRPVTYWHEVLGLVAANRGVTPAAARAQHYHPHPGIAYIPFADADPIRYGLLWRADRSGPTIARFAELVATIAARQGPPDEERIDDREP</sequence>
<evidence type="ECO:0000313" key="7">
    <source>
        <dbReference type="EMBL" id="MDH6279720.1"/>
    </source>
</evidence>
<keyword evidence="3 7" id="KW-0238">DNA-binding</keyword>
<dbReference type="Proteomes" id="UP001160334">
    <property type="component" value="Unassembled WGS sequence"/>
</dbReference>
<dbReference type="InterPro" id="IPR036390">
    <property type="entry name" value="WH_DNA-bd_sf"/>
</dbReference>
<comment type="similarity">
    <text evidence="1">Belongs to the LysR transcriptional regulatory family.</text>
</comment>
<dbReference type="PANTHER" id="PTHR30346:SF0">
    <property type="entry name" value="HCA OPERON TRANSCRIPTIONAL ACTIVATOR HCAR"/>
    <property type="match status" value="1"/>
</dbReference>
<protein>
    <submittedName>
        <fullName evidence="7">DNA-binding transcriptional LysR family regulator</fullName>
    </submittedName>
</protein>
<dbReference type="GO" id="GO:0003677">
    <property type="term" value="F:DNA binding"/>
    <property type="evidence" value="ECO:0007669"/>
    <property type="project" value="UniProtKB-KW"/>
</dbReference>
<evidence type="ECO:0000256" key="3">
    <source>
        <dbReference type="ARBA" id="ARBA00023125"/>
    </source>
</evidence>
<keyword evidence="5" id="KW-0804">Transcription</keyword>
<evidence type="ECO:0000256" key="2">
    <source>
        <dbReference type="ARBA" id="ARBA00023015"/>
    </source>
</evidence>
<comment type="caution">
    <text evidence="7">The sequence shown here is derived from an EMBL/GenBank/DDBJ whole genome shotgun (WGS) entry which is preliminary data.</text>
</comment>
<evidence type="ECO:0000259" key="6">
    <source>
        <dbReference type="PROSITE" id="PS50931"/>
    </source>
</evidence>
<dbReference type="PANTHER" id="PTHR30346">
    <property type="entry name" value="TRANSCRIPTIONAL DUAL REGULATOR HCAR-RELATED"/>
    <property type="match status" value="1"/>
</dbReference>
<dbReference type="SUPFAM" id="SSF46785">
    <property type="entry name" value="Winged helix' DNA-binding domain"/>
    <property type="match status" value="1"/>
</dbReference>